<name>A0A1J0R6H8_9TRYP</name>
<evidence type="ECO:0000259" key="10">
    <source>
        <dbReference type="Pfam" id="PF00913"/>
    </source>
</evidence>
<feature type="domain" description="Trypanosome variant surface glycoprotein A-type N-terminal" evidence="10">
    <location>
        <begin position="12"/>
        <end position="378"/>
    </location>
</feature>
<dbReference type="GO" id="GO:0005886">
    <property type="term" value="C:plasma membrane"/>
    <property type="evidence" value="ECO:0007669"/>
    <property type="project" value="UniProtKB-SubCell"/>
</dbReference>
<dbReference type="GO" id="GO:0098552">
    <property type="term" value="C:side of membrane"/>
    <property type="evidence" value="ECO:0007669"/>
    <property type="project" value="UniProtKB-KW"/>
</dbReference>
<evidence type="ECO:0000256" key="5">
    <source>
        <dbReference type="ARBA" id="ARBA00023136"/>
    </source>
</evidence>
<accession>A0A1J0R6H8</accession>
<sequence length="450" mass="48726">MKKHILVLLVVAGLTTAANRGETGSQNPIKASKWKAACGMGAELQNVQNRAAYLLPLAARNGAEALNQLLKTQIYIEATKGDEYTKLDSAVMLFYATQIGNEFVAATGTQITKYATATADAARQEGAIQEYLQMMAQTAAVATHAFLQKEDGSAARTGSNEGQLKLQEPGCAARTNELQPSPEKPTKFKDTGYTDTEFNTKTTATASTGGAECTLTHAQTSTRLLDADAAGSSMAGTQRVAWGLFVLTTDLKTIDAKTITTGSDSTPFLKGATTAAEAVKDERKPFAFTSRDELEKDALFQTMYRQQVLGDVHLDKPKPTDLKDQIKAKFGDPNEMSKKYNDNFATTKVVNLVTKTPETKDLSTISNIKELVAVLDYYRKQNVKTLKDEIARLKENANKDDTKTPEKICNDVGDKNETGCNKTPGCHFVASNSEGKKCTLSEEGKKEAAK</sequence>
<keyword evidence="5" id="KW-0472">Membrane</keyword>
<evidence type="ECO:0000256" key="9">
    <source>
        <dbReference type="SAM" id="SignalP"/>
    </source>
</evidence>
<evidence type="ECO:0000256" key="3">
    <source>
        <dbReference type="ARBA" id="ARBA00022475"/>
    </source>
</evidence>
<feature type="signal peptide" evidence="9">
    <location>
        <begin position="1"/>
        <end position="17"/>
    </location>
</feature>
<dbReference type="InterPro" id="IPR001812">
    <property type="entry name" value="Trypano_VSG_A_N_dom"/>
</dbReference>
<keyword evidence="4" id="KW-0336">GPI-anchor</keyword>
<dbReference type="EMBL" id="KX699514">
    <property type="protein sequence ID" value="APD73470.1"/>
    <property type="molecule type" value="Genomic_DNA"/>
</dbReference>
<evidence type="ECO:0000256" key="7">
    <source>
        <dbReference type="ARBA" id="ARBA00023288"/>
    </source>
</evidence>
<evidence type="ECO:0000256" key="6">
    <source>
        <dbReference type="ARBA" id="ARBA00023180"/>
    </source>
</evidence>
<evidence type="ECO:0000256" key="2">
    <source>
        <dbReference type="ARBA" id="ARBA00004609"/>
    </source>
</evidence>
<dbReference type="InterPro" id="IPR027446">
    <property type="entry name" value="VSG_C_dom_sf"/>
</dbReference>
<keyword evidence="7" id="KW-0449">Lipoprotein</keyword>
<dbReference type="Gene3D" id="1.10.470.10">
    <property type="entry name" value="Variant Surface Glycoprotein, subunit A, domain 2"/>
    <property type="match status" value="1"/>
</dbReference>
<comment type="subcellular location">
    <subcellularLocation>
        <location evidence="2">Cell membrane</location>
        <topology evidence="2">Lipid-anchor</topology>
        <topology evidence="2">GPI-anchor</topology>
    </subcellularLocation>
</comment>
<dbReference type="VEuPathDB" id="TriTrypDB:Tb11.1130"/>
<evidence type="ECO:0000256" key="8">
    <source>
        <dbReference type="SAM" id="MobiDB-lite"/>
    </source>
</evidence>
<feature type="chain" id="PRO_5012610801" evidence="9">
    <location>
        <begin position="18"/>
        <end position="450"/>
    </location>
</feature>
<keyword evidence="9" id="KW-0732">Signal</keyword>
<dbReference type="Gene3D" id="3.90.150.10">
    <property type="entry name" value="Variant Surface Glycoprotein, subunit A domain 1"/>
    <property type="match status" value="1"/>
</dbReference>
<dbReference type="VEuPathDB" id="TriTrypDB:Tb1125.Tb09.v4.0136"/>
<organism evidence="11">
    <name type="scientific">Trypanosoma brucei</name>
    <dbReference type="NCBI Taxonomy" id="5691"/>
    <lineage>
        <taxon>Eukaryota</taxon>
        <taxon>Discoba</taxon>
        <taxon>Euglenozoa</taxon>
        <taxon>Kinetoplastea</taxon>
        <taxon>Metakinetoplastina</taxon>
        <taxon>Trypanosomatida</taxon>
        <taxon>Trypanosomatidae</taxon>
        <taxon>Trypanosoma</taxon>
    </lineage>
</organism>
<dbReference type="Pfam" id="PF00913">
    <property type="entry name" value="Trypan_glycop"/>
    <property type="match status" value="1"/>
</dbReference>
<keyword evidence="3" id="KW-1003">Cell membrane</keyword>
<evidence type="ECO:0000313" key="11">
    <source>
        <dbReference type="EMBL" id="APD73470.1"/>
    </source>
</evidence>
<reference evidence="11" key="1">
    <citation type="submission" date="2016-08" db="EMBL/GenBank/DDBJ databases">
        <title>VSG repertoire of Trypanosoma brucei EATRO 1125.</title>
        <authorList>
            <person name="Cross G.A."/>
        </authorList>
    </citation>
    <scope>NUCLEOTIDE SEQUENCE</scope>
    <source>
        <strain evidence="11">EATRO 1125</strain>
    </source>
</reference>
<dbReference type="SUPFAM" id="SSF118251">
    <property type="entry name" value="Variant surface glycoprotein MITAT 1.2, VSG 221, C-terminal domain"/>
    <property type="match status" value="1"/>
</dbReference>
<dbReference type="VEuPathDB" id="TriTrypDB:Tb427_000310600"/>
<evidence type="ECO:0000256" key="1">
    <source>
        <dbReference type="ARBA" id="ARBA00002523"/>
    </source>
</evidence>
<dbReference type="GO" id="GO:0042783">
    <property type="term" value="P:symbiont-mediated evasion of host immune response"/>
    <property type="evidence" value="ECO:0007669"/>
    <property type="project" value="InterPro"/>
</dbReference>
<proteinExistence type="predicted"/>
<comment type="function">
    <text evidence="1">VSG forms a coat on the surface of the parasite. The trypanosome evades the immune response of the host by expressing a series of antigenically distinct VSGs from an estimated 1000 VSG genes.</text>
</comment>
<evidence type="ECO:0000256" key="4">
    <source>
        <dbReference type="ARBA" id="ARBA00022622"/>
    </source>
</evidence>
<protein>
    <submittedName>
        <fullName evidence="11">Variant surface glycoprotein 1125.1232</fullName>
    </submittedName>
</protein>
<dbReference type="SUPFAM" id="SSF58087">
    <property type="entry name" value="Variant surface glycoprotein (N-terminal domain)"/>
    <property type="match status" value="1"/>
</dbReference>
<dbReference type="AlphaFoldDB" id="A0A1J0R6H8"/>
<feature type="region of interest" description="Disordered" evidence="8">
    <location>
        <begin position="174"/>
        <end position="195"/>
    </location>
</feature>
<keyword evidence="6" id="KW-0325">Glycoprotein</keyword>